<evidence type="ECO:0000259" key="11">
    <source>
        <dbReference type="PROSITE" id="PS50103"/>
    </source>
</evidence>
<comment type="caution">
    <text evidence="13">The sequence shown here is derived from an EMBL/GenBank/DDBJ whole genome shotgun (WGS) entry which is preliminary data.</text>
</comment>
<dbReference type="InterPro" id="IPR035979">
    <property type="entry name" value="RBD_domain_sf"/>
</dbReference>
<dbReference type="GO" id="GO:0043130">
    <property type="term" value="F:ubiquitin binding"/>
    <property type="evidence" value="ECO:0007669"/>
    <property type="project" value="TreeGrafter"/>
</dbReference>
<organism evidence="13 14">
    <name type="scientific">Clathrus columnatus</name>
    <dbReference type="NCBI Taxonomy" id="1419009"/>
    <lineage>
        <taxon>Eukaryota</taxon>
        <taxon>Fungi</taxon>
        <taxon>Dikarya</taxon>
        <taxon>Basidiomycota</taxon>
        <taxon>Agaricomycotina</taxon>
        <taxon>Agaricomycetes</taxon>
        <taxon>Phallomycetidae</taxon>
        <taxon>Phallales</taxon>
        <taxon>Clathraceae</taxon>
        <taxon>Clathrus</taxon>
    </lineage>
</organism>
<dbReference type="InterPro" id="IPR044066">
    <property type="entry name" value="TRIAD_supradom"/>
</dbReference>
<evidence type="ECO:0000313" key="14">
    <source>
        <dbReference type="Proteomes" id="UP001050691"/>
    </source>
</evidence>
<evidence type="ECO:0000259" key="10">
    <source>
        <dbReference type="PROSITE" id="PS50089"/>
    </source>
</evidence>
<feature type="region of interest" description="Disordered" evidence="9">
    <location>
        <begin position="1"/>
        <end position="22"/>
    </location>
</feature>
<dbReference type="SMART" id="SM00647">
    <property type="entry name" value="IBR"/>
    <property type="match status" value="1"/>
</dbReference>
<keyword evidence="7 8" id="KW-0862">Zinc</keyword>
<dbReference type="GO" id="GO:0000151">
    <property type="term" value="C:ubiquitin ligase complex"/>
    <property type="evidence" value="ECO:0007669"/>
    <property type="project" value="TreeGrafter"/>
</dbReference>
<sequence length="779" mass="87394">MYGSQCRDEHPGIVARPSSSPTGKQCIFWKSGICNKGDLCKFVHVDRTLNHPEQQLVILPSSSTKKTDNDDELTVDEASGSVEKKFPGHVRIIFGDGVVIRDFQTGLDSRTVIVANIPSQVETMELLAIAERSGNIKSLTFRQTVYPLDTRTAVAEYMDSCSAKKAAQKLDSLALHGLRLTARLDIQSAEIDAASLRSRTIRLTWYAPSMTAFVYYDSISTARQKAKDLNRSTFAGRKLLTTLQQPSFKQKQSFTVIVAGLPLKFSKTDFLVHCGSKSFKLGQSNYTLENGVESFQKLLETFGPLEDFDMLKSKWSDVKMKALVRFMKAEHAEALLKQLNNQHIPCLGKSKTYMTLLHSLKYNIPRSQYQVLQDELQNLNDPNDHVVTLQIYDKDKADQTLDPVCIRIYGEAPKNLATLKLRLERLLAGEQLSQDGVPLWDDFFTSELGKTYVTNLQSELQVFIRVDNRKDRISVCGSTAQIREALTQLSQKFNDLSKGRRYIDLKASQIPRLLRGELAELQRSLGTQITLDISTYRLCVQGDDDAVVLVKLALESGSQVSTLSNLDGSCPVCLCEIITPLQLKCRHKYCLECLRHHLSTAERFPLKCVGDEGSCGELIPLTVIHQILDPPGEAKLFQRAFTEYIRQNFKEVTYCPIPDCPFIYRSGGMGVTIRCFSCLTTICTHCRVENHEGMTCVDYSDHLTGGNEAFNRWKIDNDIKSCPNCTANIQKASGCNHMTCSQCQTHMCWICLKVFNKKAVDGPNGVYAHMRREHGGIGL</sequence>
<feature type="zinc finger region" description="C3H1-type" evidence="8">
    <location>
        <begin position="20"/>
        <end position="47"/>
    </location>
</feature>
<dbReference type="Pfam" id="PF22191">
    <property type="entry name" value="IBR_1"/>
    <property type="match status" value="1"/>
</dbReference>
<gene>
    <name evidence="13" type="ORF">Clacol_005524</name>
</gene>
<evidence type="ECO:0008006" key="15">
    <source>
        <dbReference type="Google" id="ProtNLM"/>
    </source>
</evidence>
<keyword evidence="2" id="KW-0808">Transferase</keyword>
<evidence type="ECO:0000256" key="6">
    <source>
        <dbReference type="ARBA" id="ARBA00022786"/>
    </source>
</evidence>
<evidence type="ECO:0000256" key="5">
    <source>
        <dbReference type="ARBA" id="ARBA00022771"/>
    </source>
</evidence>
<evidence type="ECO:0000313" key="13">
    <source>
        <dbReference type="EMBL" id="GJJ11292.1"/>
    </source>
</evidence>
<dbReference type="InterPro" id="IPR002867">
    <property type="entry name" value="IBR_dom"/>
</dbReference>
<dbReference type="PANTHER" id="PTHR22770:SF13">
    <property type="entry name" value="RING-TYPE DOMAIN-CONTAINING PROTEIN"/>
    <property type="match status" value="1"/>
</dbReference>
<dbReference type="Proteomes" id="UP001050691">
    <property type="component" value="Unassembled WGS sequence"/>
</dbReference>
<dbReference type="GO" id="GO:0003676">
    <property type="term" value="F:nucleic acid binding"/>
    <property type="evidence" value="ECO:0007669"/>
    <property type="project" value="InterPro"/>
</dbReference>
<dbReference type="PROSITE" id="PS00518">
    <property type="entry name" value="ZF_RING_1"/>
    <property type="match status" value="1"/>
</dbReference>
<proteinExistence type="predicted"/>
<dbReference type="PROSITE" id="PS51873">
    <property type="entry name" value="TRIAD"/>
    <property type="match status" value="1"/>
</dbReference>
<dbReference type="Pfam" id="PF01485">
    <property type="entry name" value="IBR"/>
    <property type="match status" value="1"/>
</dbReference>
<comment type="pathway">
    <text evidence="1">Protein modification; protein ubiquitination.</text>
</comment>
<dbReference type="Gene3D" id="3.30.70.330">
    <property type="match status" value="2"/>
</dbReference>
<dbReference type="CDD" id="cd00590">
    <property type="entry name" value="RRM_SF"/>
    <property type="match status" value="2"/>
</dbReference>
<dbReference type="Gene3D" id="1.20.120.1750">
    <property type="match status" value="1"/>
</dbReference>
<dbReference type="InterPro" id="IPR013083">
    <property type="entry name" value="Znf_RING/FYVE/PHD"/>
</dbReference>
<dbReference type="GO" id="GO:0004842">
    <property type="term" value="F:ubiquitin-protein transferase activity"/>
    <property type="evidence" value="ECO:0007669"/>
    <property type="project" value="TreeGrafter"/>
</dbReference>
<evidence type="ECO:0000259" key="12">
    <source>
        <dbReference type="PROSITE" id="PS51873"/>
    </source>
</evidence>
<dbReference type="SUPFAM" id="SSF54928">
    <property type="entry name" value="RNA-binding domain, RBD"/>
    <property type="match status" value="2"/>
</dbReference>
<keyword evidence="6" id="KW-0833">Ubl conjugation pathway</keyword>
<feature type="domain" description="RING-type" evidence="10">
    <location>
        <begin position="570"/>
        <end position="608"/>
    </location>
</feature>
<evidence type="ECO:0000256" key="9">
    <source>
        <dbReference type="SAM" id="MobiDB-lite"/>
    </source>
</evidence>
<keyword evidence="4" id="KW-0677">Repeat</keyword>
<evidence type="ECO:0000256" key="4">
    <source>
        <dbReference type="ARBA" id="ARBA00022737"/>
    </source>
</evidence>
<dbReference type="InterPro" id="IPR000571">
    <property type="entry name" value="Znf_CCCH"/>
</dbReference>
<dbReference type="Gene3D" id="3.30.40.10">
    <property type="entry name" value="Zinc/RING finger domain, C3HC4 (zinc finger)"/>
    <property type="match status" value="1"/>
</dbReference>
<keyword evidence="14" id="KW-1185">Reference proteome</keyword>
<dbReference type="AlphaFoldDB" id="A0AAV5ACH8"/>
<name>A0AAV5ACH8_9AGAM</name>
<reference evidence="13" key="1">
    <citation type="submission" date="2021-10" db="EMBL/GenBank/DDBJ databases">
        <title>De novo Genome Assembly of Clathrus columnatus (Basidiomycota, Fungi) Using Illumina and Nanopore Sequence Data.</title>
        <authorList>
            <person name="Ogiso-Tanaka E."/>
            <person name="Itagaki H."/>
            <person name="Hosoya T."/>
            <person name="Hosaka K."/>
        </authorList>
    </citation>
    <scope>NUCLEOTIDE SEQUENCE</scope>
    <source>
        <strain evidence="13">MO-923</strain>
    </source>
</reference>
<evidence type="ECO:0000256" key="2">
    <source>
        <dbReference type="ARBA" id="ARBA00022679"/>
    </source>
</evidence>
<dbReference type="PROSITE" id="PS50089">
    <property type="entry name" value="ZF_RING_2"/>
    <property type="match status" value="1"/>
</dbReference>
<dbReference type="InterPro" id="IPR012677">
    <property type="entry name" value="Nucleotide-bd_a/b_plait_sf"/>
</dbReference>
<dbReference type="GO" id="GO:0097039">
    <property type="term" value="P:protein linear polyubiquitination"/>
    <property type="evidence" value="ECO:0007669"/>
    <property type="project" value="TreeGrafter"/>
</dbReference>
<evidence type="ECO:0000256" key="3">
    <source>
        <dbReference type="ARBA" id="ARBA00022723"/>
    </source>
</evidence>
<protein>
    <recommendedName>
        <fullName evidence="15">RBR-type E3 ubiquitin transferase</fullName>
    </recommendedName>
</protein>
<evidence type="ECO:0000256" key="8">
    <source>
        <dbReference type="PROSITE-ProRule" id="PRU00723"/>
    </source>
</evidence>
<dbReference type="CDD" id="cd20335">
    <property type="entry name" value="BRcat_RBR"/>
    <property type="match status" value="1"/>
</dbReference>
<dbReference type="PROSITE" id="PS50103">
    <property type="entry name" value="ZF_C3H1"/>
    <property type="match status" value="1"/>
</dbReference>
<feature type="domain" description="RING-type" evidence="12">
    <location>
        <begin position="566"/>
        <end position="773"/>
    </location>
</feature>
<dbReference type="SUPFAM" id="SSF57850">
    <property type="entry name" value="RING/U-box"/>
    <property type="match status" value="3"/>
</dbReference>
<dbReference type="InterPro" id="IPR051628">
    <property type="entry name" value="LUBAC_E3_Ligases"/>
</dbReference>
<dbReference type="CDD" id="cd22585">
    <property type="entry name" value="Rcat_RBR_DEAH12-like"/>
    <property type="match status" value="1"/>
</dbReference>
<dbReference type="Pfam" id="PF00097">
    <property type="entry name" value="zf-C3HC4"/>
    <property type="match status" value="1"/>
</dbReference>
<accession>A0AAV5ACH8</accession>
<keyword evidence="5 8" id="KW-0863">Zinc-finger</keyword>
<dbReference type="InterPro" id="IPR017907">
    <property type="entry name" value="Znf_RING_CS"/>
</dbReference>
<feature type="domain" description="C3H1-type" evidence="11">
    <location>
        <begin position="20"/>
        <end position="47"/>
    </location>
</feature>
<dbReference type="InterPro" id="IPR001841">
    <property type="entry name" value="Znf_RING"/>
</dbReference>
<dbReference type="GO" id="GO:0008270">
    <property type="term" value="F:zinc ion binding"/>
    <property type="evidence" value="ECO:0007669"/>
    <property type="project" value="UniProtKB-KW"/>
</dbReference>
<keyword evidence="3 8" id="KW-0479">Metal-binding</keyword>
<evidence type="ECO:0000256" key="1">
    <source>
        <dbReference type="ARBA" id="ARBA00004906"/>
    </source>
</evidence>
<feature type="compositionally biased region" description="Basic and acidic residues" evidence="9">
    <location>
        <begin position="1"/>
        <end position="11"/>
    </location>
</feature>
<evidence type="ECO:0000256" key="7">
    <source>
        <dbReference type="ARBA" id="ARBA00022833"/>
    </source>
</evidence>
<dbReference type="GO" id="GO:0043161">
    <property type="term" value="P:proteasome-mediated ubiquitin-dependent protein catabolic process"/>
    <property type="evidence" value="ECO:0007669"/>
    <property type="project" value="TreeGrafter"/>
</dbReference>
<dbReference type="PANTHER" id="PTHR22770">
    <property type="entry name" value="UBIQUITIN CONJUGATING ENZYME 7 INTERACTING PROTEIN-RELATED"/>
    <property type="match status" value="1"/>
</dbReference>
<dbReference type="EMBL" id="BPWL01000006">
    <property type="protein sequence ID" value="GJJ11292.1"/>
    <property type="molecule type" value="Genomic_DNA"/>
</dbReference>
<dbReference type="InterPro" id="IPR018957">
    <property type="entry name" value="Znf_C3HC4_RING-type"/>
</dbReference>